<dbReference type="SUPFAM" id="SSF69864">
    <property type="entry name" value="Argininosuccinate synthetase, C-terminal domain"/>
    <property type="match status" value="1"/>
</dbReference>
<comment type="caution">
    <text evidence="14">The sequence shown here is derived from an EMBL/GenBank/DDBJ whole genome shotgun (WGS) entry which is preliminary data.</text>
</comment>
<dbReference type="Proteomes" id="UP000760494">
    <property type="component" value="Unassembled WGS sequence"/>
</dbReference>
<proteinExistence type="predicted"/>
<dbReference type="GO" id="GO:0006526">
    <property type="term" value="P:L-arginine biosynthetic process"/>
    <property type="evidence" value="ECO:0007669"/>
    <property type="project" value="UniProtKB-KW"/>
</dbReference>
<feature type="region of interest" description="Disordered" evidence="11">
    <location>
        <begin position="462"/>
        <end position="483"/>
    </location>
</feature>
<dbReference type="NCBIfam" id="TIGR00032">
    <property type="entry name" value="argG"/>
    <property type="match status" value="1"/>
</dbReference>
<keyword evidence="7" id="KW-0547">Nucleotide-binding</keyword>
<dbReference type="InterPro" id="IPR024074">
    <property type="entry name" value="AS_cat/multimer_dom_body"/>
</dbReference>
<dbReference type="InterPro" id="IPR048268">
    <property type="entry name" value="Arginosuc_syn_C"/>
</dbReference>
<evidence type="ECO:0000256" key="7">
    <source>
        <dbReference type="ARBA" id="ARBA00022741"/>
    </source>
</evidence>
<reference evidence="14" key="1">
    <citation type="submission" date="2019-05" db="EMBL/GenBank/DDBJ databases">
        <authorList>
            <person name="Piombo E."/>
        </authorList>
    </citation>
    <scope>NUCLEOTIDE SEQUENCE</scope>
    <source>
        <strain evidence="14">C2S</strain>
    </source>
</reference>
<name>A0A9Q9RVH4_FUSFU</name>
<dbReference type="FunFam" id="3.40.50.620:FF:000019">
    <property type="entry name" value="Argininosuccinate synthase"/>
    <property type="match status" value="1"/>
</dbReference>
<dbReference type="NCBIfam" id="NF001770">
    <property type="entry name" value="PRK00509.1"/>
    <property type="match status" value="1"/>
</dbReference>
<comment type="subunit">
    <text evidence="2">Homotetramer.</text>
</comment>
<dbReference type="Pfam" id="PF11951">
    <property type="entry name" value="Fungal_trans_2"/>
    <property type="match status" value="1"/>
</dbReference>
<dbReference type="InterPro" id="IPR048267">
    <property type="entry name" value="Arginosuc_syn_N"/>
</dbReference>
<protein>
    <recommendedName>
        <fullName evidence="3">argininosuccinate synthase</fullName>
        <ecNumber evidence="3">6.3.4.5</ecNumber>
    </recommendedName>
    <alternativeName>
        <fullName evidence="10">Citrulline--aspartate ligase</fullName>
    </alternativeName>
</protein>
<evidence type="ECO:0000256" key="11">
    <source>
        <dbReference type="SAM" id="MobiDB-lite"/>
    </source>
</evidence>
<keyword evidence="5" id="KW-0436">Ligase</keyword>
<feature type="domain" description="Arginosuccinate synthase-like N-terminal" evidence="12">
    <location>
        <begin position="43"/>
        <end position="193"/>
    </location>
</feature>
<evidence type="ECO:0000256" key="10">
    <source>
        <dbReference type="ARBA" id="ARBA00029916"/>
    </source>
</evidence>
<dbReference type="PROSITE" id="PS00565">
    <property type="entry name" value="ARGININOSUCCIN_SYN_2"/>
    <property type="match status" value="1"/>
</dbReference>
<evidence type="ECO:0000256" key="4">
    <source>
        <dbReference type="ARBA" id="ARBA00022571"/>
    </source>
</evidence>
<evidence type="ECO:0000256" key="9">
    <source>
        <dbReference type="ARBA" id="ARBA00023242"/>
    </source>
</evidence>
<keyword evidence="9" id="KW-0539">Nucleus</keyword>
<dbReference type="Gene3D" id="3.40.50.620">
    <property type="entry name" value="HUPs"/>
    <property type="match status" value="1"/>
</dbReference>
<evidence type="ECO:0000313" key="14">
    <source>
        <dbReference type="EMBL" id="VTT80648.1"/>
    </source>
</evidence>
<evidence type="ECO:0000313" key="15">
    <source>
        <dbReference type="Proteomes" id="UP000760494"/>
    </source>
</evidence>
<dbReference type="Pfam" id="PF20979">
    <property type="entry name" value="Arginosuc_syn_C"/>
    <property type="match status" value="1"/>
</dbReference>
<dbReference type="GO" id="GO:0004055">
    <property type="term" value="F:argininosuccinate synthase activity"/>
    <property type="evidence" value="ECO:0007669"/>
    <property type="project" value="UniProtKB-EC"/>
</dbReference>
<keyword evidence="4" id="KW-0055">Arginine biosynthesis</keyword>
<evidence type="ECO:0000256" key="1">
    <source>
        <dbReference type="ARBA" id="ARBA00004967"/>
    </source>
</evidence>
<evidence type="ECO:0000256" key="5">
    <source>
        <dbReference type="ARBA" id="ARBA00022598"/>
    </source>
</evidence>
<dbReference type="SUPFAM" id="SSF52402">
    <property type="entry name" value="Adenine nucleotide alpha hydrolases-like"/>
    <property type="match status" value="1"/>
</dbReference>
<dbReference type="GO" id="GO:0000053">
    <property type="term" value="P:argininosuccinate metabolic process"/>
    <property type="evidence" value="ECO:0007669"/>
    <property type="project" value="TreeGrafter"/>
</dbReference>
<gene>
    <name evidence="14" type="ORF">C2S_11872</name>
</gene>
<dbReference type="PANTHER" id="PTHR11587">
    <property type="entry name" value="ARGININOSUCCINATE SYNTHASE"/>
    <property type="match status" value="1"/>
</dbReference>
<dbReference type="GO" id="GO:0005524">
    <property type="term" value="F:ATP binding"/>
    <property type="evidence" value="ECO:0007669"/>
    <property type="project" value="UniProtKB-KW"/>
</dbReference>
<keyword evidence="6" id="KW-0028">Amino-acid biosynthesis</keyword>
<dbReference type="InterPro" id="IPR018223">
    <property type="entry name" value="Arginosuc_synth_CS"/>
</dbReference>
<organism evidence="14 15">
    <name type="scientific">Fusarium fujikuroi</name>
    <name type="common">Bakanae and foot rot disease fungus</name>
    <name type="synonym">Gibberella fujikuroi</name>
    <dbReference type="NCBI Taxonomy" id="5127"/>
    <lineage>
        <taxon>Eukaryota</taxon>
        <taxon>Fungi</taxon>
        <taxon>Dikarya</taxon>
        <taxon>Ascomycota</taxon>
        <taxon>Pezizomycotina</taxon>
        <taxon>Sordariomycetes</taxon>
        <taxon>Hypocreomycetidae</taxon>
        <taxon>Hypocreales</taxon>
        <taxon>Nectriaceae</taxon>
        <taxon>Fusarium</taxon>
        <taxon>Fusarium fujikuroi species complex</taxon>
    </lineage>
</organism>
<evidence type="ECO:0000256" key="6">
    <source>
        <dbReference type="ARBA" id="ARBA00022605"/>
    </source>
</evidence>
<dbReference type="Gene3D" id="3.90.1260.10">
    <property type="entry name" value="Argininosuccinate synthetase, chain A, domain 2"/>
    <property type="match status" value="1"/>
</dbReference>
<dbReference type="PANTHER" id="PTHR11587:SF2">
    <property type="entry name" value="ARGININOSUCCINATE SYNTHASE"/>
    <property type="match status" value="1"/>
</dbReference>
<dbReference type="EC" id="6.3.4.5" evidence="3"/>
<dbReference type="Pfam" id="PF00764">
    <property type="entry name" value="Arginosuc_synth"/>
    <property type="match status" value="1"/>
</dbReference>
<sequence>MAPERVCLAYSGGLDTSTILKYCAPIIYSLMDCGREKTLTLSSVKWLVLQGYEVVCFLGDCGQEEDFDAVKAKALKLGAEKMIIENVQQELIDDLVWPAIQCNAIYEGQYLLGTSLARPVLARAMVQVAKDNNCTILSHGCTGKGNDQVRFELAWKACDPKMKVLAPWRIPAFFNRFQGRADLLKFAEEQKIPVSSTPKAPWSMDDNIIHCSYEAGILEQTDKEPPKDMWKRTVDPLDAPDKPTRFTVHFAEGVPVKLEVDGKTVTGSLEIFKEANELGRANGIGREDIVESRFIDTPGLTILRKLHQNLEGLVMDSKVRIIRDRLSDDWAQCIYNGMYFTPEREFVQNAIAFSQKQVDGKVEALAYKGNVIIVGRSSETSNLYSEEESSMDTLDMDWSVEDTTGFINVNAIRIAKYGERKIRDGEPLSKRKFHFIDNDSTQKPGARKAIRSHVMKGKNLGRTIQGRGKRHAAPQSNDLNKSPDLLKRDASVEERRKNLDGAVDNVGNALLFPEIADTDTDTTYSINNPYSGKEYTYFSFPVQFTPSMRYYVYEFHTAICNIIYPYAFCRPTDEIGSPWFRYMVADQACLHCLLAMAATYLNILRNIPTPSIESIEATRHFSQALRLMNPRLSQPSAAQEDSNIAIIISLAIHSNITQNLTASVMHLQGLDNLLTFRPGGISDIREGNRPLLHKICRTDIEVAVAQGTSTRFGNAGLTAAAAGPMSARNLAYPLNQMSELLQQVTRELLALCRRPGKAKMSGLQYQDVLISMWQRLVDFAPLGGTRPQDLMYDVWQLALLAFLVTVTWSASHLKSVHCKLLHKLLRGHVESRVLLERGEEYQPLWFWVVFVYGLSLTNGDCDTLVLGEIRKTSELLGITEWEGMKAKVKPFPWINIVHDVPGRYLWEAAVMTVPS</sequence>
<keyword evidence="8" id="KW-0067">ATP-binding</keyword>
<comment type="pathway">
    <text evidence="1">Amino-acid biosynthesis; L-arginine biosynthesis; L-arginine from L-ornithine and carbamoyl phosphate: step 2/3.</text>
</comment>
<dbReference type="FunFam" id="3.90.1260.10:FF:000007">
    <property type="entry name" value="Argininosuccinate synthase"/>
    <property type="match status" value="1"/>
</dbReference>
<dbReference type="AlphaFoldDB" id="A0A9Q9RVH4"/>
<dbReference type="GO" id="GO:0005737">
    <property type="term" value="C:cytoplasm"/>
    <property type="evidence" value="ECO:0007669"/>
    <property type="project" value="TreeGrafter"/>
</dbReference>
<evidence type="ECO:0000256" key="8">
    <source>
        <dbReference type="ARBA" id="ARBA00022840"/>
    </source>
</evidence>
<dbReference type="InterPro" id="IPR001518">
    <property type="entry name" value="Arginosuc_synth"/>
</dbReference>
<dbReference type="GO" id="GO:0000050">
    <property type="term" value="P:urea cycle"/>
    <property type="evidence" value="ECO:0007669"/>
    <property type="project" value="TreeGrafter"/>
</dbReference>
<dbReference type="PROSITE" id="PS00564">
    <property type="entry name" value="ARGININOSUCCIN_SYN_1"/>
    <property type="match status" value="1"/>
</dbReference>
<evidence type="ECO:0000259" key="12">
    <source>
        <dbReference type="Pfam" id="PF00764"/>
    </source>
</evidence>
<dbReference type="CDD" id="cd01999">
    <property type="entry name" value="ASS"/>
    <property type="match status" value="1"/>
</dbReference>
<accession>A0A9Q9RVH4</accession>
<evidence type="ECO:0000259" key="13">
    <source>
        <dbReference type="Pfam" id="PF20979"/>
    </source>
</evidence>
<dbReference type="InterPro" id="IPR014729">
    <property type="entry name" value="Rossmann-like_a/b/a_fold"/>
</dbReference>
<evidence type="ECO:0000256" key="2">
    <source>
        <dbReference type="ARBA" id="ARBA00011881"/>
    </source>
</evidence>
<dbReference type="EMBL" id="CABFJX010000404">
    <property type="protein sequence ID" value="VTT80648.1"/>
    <property type="molecule type" value="Genomic_DNA"/>
</dbReference>
<evidence type="ECO:0000256" key="3">
    <source>
        <dbReference type="ARBA" id="ARBA00012286"/>
    </source>
</evidence>
<dbReference type="InterPro" id="IPR023434">
    <property type="entry name" value="Arginosuc_synth_type_1_subfam"/>
</dbReference>
<feature type="domain" description="Arginosuccinate synthase C-terminal" evidence="13">
    <location>
        <begin position="202"/>
        <end position="417"/>
    </location>
</feature>
<dbReference type="InterPro" id="IPR021858">
    <property type="entry name" value="Fun_TF"/>
</dbReference>